<dbReference type="VEuPathDB" id="VectorBase:RSAN_052261"/>
<evidence type="ECO:0000313" key="4">
    <source>
        <dbReference type="Proteomes" id="UP000821837"/>
    </source>
</evidence>
<reference evidence="3" key="2">
    <citation type="submission" date="2021-09" db="EMBL/GenBank/DDBJ databases">
        <authorList>
            <person name="Jia N."/>
            <person name="Wang J."/>
            <person name="Shi W."/>
            <person name="Du L."/>
            <person name="Sun Y."/>
            <person name="Zhan W."/>
            <person name="Jiang J."/>
            <person name="Wang Q."/>
            <person name="Zhang B."/>
            <person name="Ji P."/>
            <person name="Sakyi L.B."/>
            <person name="Cui X."/>
            <person name="Yuan T."/>
            <person name="Jiang B."/>
            <person name="Yang W."/>
            <person name="Lam T.T.-Y."/>
            <person name="Chang Q."/>
            <person name="Ding S."/>
            <person name="Wang X."/>
            <person name="Zhu J."/>
            <person name="Ruan X."/>
            <person name="Zhao L."/>
            <person name="Wei J."/>
            <person name="Que T."/>
            <person name="Du C."/>
            <person name="Cheng J."/>
            <person name="Dai P."/>
            <person name="Han X."/>
            <person name="Huang E."/>
            <person name="Gao Y."/>
            <person name="Liu J."/>
            <person name="Shao H."/>
            <person name="Ye R."/>
            <person name="Li L."/>
            <person name="Wei W."/>
            <person name="Wang X."/>
            <person name="Wang C."/>
            <person name="Huo Q."/>
            <person name="Li W."/>
            <person name="Guo W."/>
            <person name="Chen H."/>
            <person name="Chen S."/>
            <person name="Zhou L."/>
            <person name="Zhou L."/>
            <person name="Ni X."/>
            <person name="Tian J."/>
            <person name="Zhou Y."/>
            <person name="Sheng Y."/>
            <person name="Liu T."/>
            <person name="Pan Y."/>
            <person name="Xia L."/>
            <person name="Li J."/>
            <person name="Zhao F."/>
            <person name="Cao W."/>
        </authorList>
    </citation>
    <scope>NUCLEOTIDE SEQUENCE</scope>
    <source>
        <strain evidence="3">Rsan-2018</strain>
        <tissue evidence="3">Larvae</tissue>
    </source>
</reference>
<keyword evidence="2" id="KW-0812">Transmembrane</keyword>
<dbReference type="PROSITE" id="PS51885">
    <property type="entry name" value="NEPRILYSIN"/>
    <property type="match status" value="1"/>
</dbReference>
<keyword evidence="2" id="KW-0472">Membrane</keyword>
<dbReference type="Gene3D" id="3.40.390.10">
    <property type="entry name" value="Collagenase (Catalytic Domain)"/>
    <property type="match status" value="1"/>
</dbReference>
<gene>
    <name evidence="3" type="ORF">HPB52_007458</name>
</gene>
<proteinExistence type="predicted"/>
<evidence type="ECO:0000256" key="2">
    <source>
        <dbReference type="SAM" id="Phobius"/>
    </source>
</evidence>
<feature type="region of interest" description="Disordered" evidence="1">
    <location>
        <begin position="1"/>
        <end position="23"/>
    </location>
</feature>
<evidence type="ECO:0000313" key="3">
    <source>
        <dbReference type="EMBL" id="KAH7935436.1"/>
    </source>
</evidence>
<evidence type="ECO:0000256" key="1">
    <source>
        <dbReference type="SAM" id="MobiDB-lite"/>
    </source>
</evidence>
<dbReference type="EMBL" id="JABSTV010001255">
    <property type="protein sequence ID" value="KAH7935436.1"/>
    <property type="molecule type" value="Genomic_DNA"/>
</dbReference>
<dbReference type="AlphaFoldDB" id="A0A9D4PCY3"/>
<name>A0A9D4PCY3_RHISA</name>
<feature type="transmembrane region" description="Helical" evidence="2">
    <location>
        <begin position="34"/>
        <end position="56"/>
    </location>
</feature>
<dbReference type="InterPro" id="IPR000718">
    <property type="entry name" value="Peptidase_M13"/>
</dbReference>
<comment type="caution">
    <text evidence="3">The sequence shown here is derived from an EMBL/GenBank/DDBJ whole genome shotgun (WGS) entry which is preliminary data.</text>
</comment>
<reference evidence="3" key="1">
    <citation type="journal article" date="2020" name="Cell">
        <title>Large-Scale Comparative Analyses of Tick Genomes Elucidate Their Genetic Diversity and Vector Capacities.</title>
        <authorList>
            <consortium name="Tick Genome and Microbiome Consortium (TIGMIC)"/>
            <person name="Jia N."/>
            <person name="Wang J."/>
            <person name="Shi W."/>
            <person name="Du L."/>
            <person name="Sun Y."/>
            <person name="Zhan W."/>
            <person name="Jiang J.F."/>
            <person name="Wang Q."/>
            <person name="Zhang B."/>
            <person name="Ji P."/>
            <person name="Bell-Sakyi L."/>
            <person name="Cui X.M."/>
            <person name="Yuan T.T."/>
            <person name="Jiang B.G."/>
            <person name="Yang W.F."/>
            <person name="Lam T.T."/>
            <person name="Chang Q.C."/>
            <person name="Ding S.J."/>
            <person name="Wang X.J."/>
            <person name="Zhu J.G."/>
            <person name="Ruan X.D."/>
            <person name="Zhao L."/>
            <person name="Wei J.T."/>
            <person name="Ye R.Z."/>
            <person name="Que T.C."/>
            <person name="Du C.H."/>
            <person name="Zhou Y.H."/>
            <person name="Cheng J.X."/>
            <person name="Dai P.F."/>
            <person name="Guo W.B."/>
            <person name="Han X.H."/>
            <person name="Huang E.J."/>
            <person name="Li L.F."/>
            <person name="Wei W."/>
            <person name="Gao Y.C."/>
            <person name="Liu J.Z."/>
            <person name="Shao H.Z."/>
            <person name="Wang X."/>
            <person name="Wang C.C."/>
            <person name="Yang T.C."/>
            <person name="Huo Q.B."/>
            <person name="Li W."/>
            <person name="Chen H.Y."/>
            <person name="Chen S.E."/>
            <person name="Zhou L.G."/>
            <person name="Ni X.B."/>
            <person name="Tian J.H."/>
            <person name="Sheng Y."/>
            <person name="Liu T."/>
            <person name="Pan Y.S."/>
            <person name="Xia L.Y."/>
            <person name="Li J."/>
            <person name="Zhao F."/>
            <person name="Cao W.C."/>
        </authorList>
    </citation>
    <scope>NUCLEOTIDE SEQUENCE</scope>
    <source>
        <strain evidence="3">Rsan-2018</strain>
    </source>
</reference>
<dbReference type="InterPro" id="IPR042089">
    <property type="entry name" value="Peptidase_M13_dom_2"/>
</dbReference>
<dbReference type="Proteomes" id="UP000821837">
    <property type="component" value="Unassembled WGS sequence"/>
</dbReference>
<organism evidence="3 4">
    <name type="scientific">Rhipicephalus sanguineus</name>
    <name type="common">Brown dog tick</name>
    <name type="synonym">Ixodes sanguineus</name>
    <dbReference type="NCBI Taxonomy" id="34632"/>
    <lineage>
        <taxon>Eukaryota</taxon>
        <taxon>Metazoa</taxon>
        <taxon>Ecdysozoa</taxon>
        <taxon>Arthropoda</taxon>
        <taxon>Chelicerata</taxon>
        <taxon>Arachnida</taxon>
        <taxon>Acari</taxon>
        <taxon>Parasitiformes</taxon>
        <taxon>Ixodida</taxon>
        <taxon>Ixodoidea</taxon>
        <taxon>Ixodidae</taxon>
        <taxon>Rhipicephalinae</taxon>
        <taxon>Rhipicephalus</taxon>
        <taxon>Rhipicephalus</taxon>
    </lineage>
</organism>
<keyword evidence="2" id="KW-1133">Transmembrane helix</keyword>
<dbReference type="GO" id="GO:0006508">
    <property type="term" value="P:proteolysis"/>
    <property type="evidence" value="ECO:0007669"/>
    <property type="project" value="InterPro"/>
</dbReference>
<feature type="compositionally biased region" description="Polar residues" evidence="1">
    <location>
        <begin position="1"/>
        <end position="11"/>
    </location>
</feature>
<dbReference type="GO" id="GO:0004222">
    <property type="term" value="F:metalloendopeptidase activity"/>
    <property type="evidence" value="ECO:0007669"/>
    <property type="project" value="InterPro"/>
</dbReference>
<dbReference type="InterPro" id="IPR024079">
    <property type="entry name" value="MetalloPept_cat_dom_sf"/>
</dbReference>
<dbReference type="Gene3D" id="1.10.1380.10">
    <property type="entry name" value="Neutral endopeptidase , domain2"/>
    <property type="match status" value="1"/>
</dbReference>
<sequence>MTDSDAISLKSQQRRRHTSSARDGGIGRCVISLVWLYGFFIGSVIGVVGVALYVLLSPATDASTEGPTPTPDAVCYSPSCLATSEMLRENLNPLVAPCDDFQAHVCSRFWGPAQSLLLSELDSAVGNIAQSLRNLDGSVRGARRKAADMFRACERRYRDEEDQTVVLKELMARLRLSVSDPPPVGSLSTPDGLLKLHVELAFVYELSGLFFLRPAMPQSIRVAADLSFIHASEEFSAPDIYFKDLLHAIDPANTELANQGLALHNTMTLAVAAATRHRHGSSAPHFVKVRDVSFGGVSDGAFAAAVEEKTPYKGDSYVELDVVVPGALESVWTLVTTTDIYQWTSWQVLEECAAHVDPYMAHHSDAYAFFARCCKRVLLVLGPPAAAIEYFRLVAPEVQDRISRLIRSVARCLTTKATRWVREFDVQPVIGLPPSASTVQTLDARYESIPSGNGSSFFADWVRAAEERSRQVSPKDVHVDERQADVFMRPNAPGVLSCASADVSNATDFAENLLAYSCVLSTFEAANEPNKRLPMLGVLNPSPRLLLAVGCLKDCAVYGSMTSSSCRVSERHLEAFDEAFSCKSEQPRCAMQ</sequence>
<keyword evidence="4" id="KW-1185">Reference proteome</keyword>
<dbReference type="SUPFAM" id="SSF55486">
    <property type="entry name" value="Metalloproteases ('zincins'), catalytic domain"/>
    <property type="match status" value="1"/>
</dbReference>
<accession>A0A9D4PCY3</accession>
<protein>
    <submittedName>
        <fullName evidence="3">Uncharacterized protein</fullName>
    </submittedName>
</protein>